<dbReference type="InterPro" id="IPR052158">
    <property type="entry name" value="INH-QAR"/>
</dbReference>
<dbReference type="PANTHER" id="PTHR43130:SF3">
    <property type="entry name" value="HTH-TYPE TRANSCRIPTIONAL REGULATOR RV1931C"/>
    <property type="match status" value="1"/>
</dbReference>
<gene>
    <name evidence="3" type="ORF">JNE38_14805</name>
</gene>
<sequence>MKKLAIRVILYLSVLILIVGGSGVLGYIGEQKAYWYAFRDEPVTTALEDIDIPKYDPKKPTAAVLLGSASTEVFDFLVPYQMLAMTEAYNVYAVAPDKKVTPLTGGLDLVPHYTFDEMDQLLGKSPDLIVIPYMPLGDQEKYKPVREWIQKHSKTFILSICGGAINLADTGLLNGKSSTVHWQYFDQTKNIFTATNWIRDQRYVVGAENIVSSAGLTSGIDATLYVISKQQGEEMAKSIAERMKYPSYQFVNHPKIDPYYIDQSEAIYLLNQAFQWNKKEIGVLLYDGMDDGELSTIYDTYAASGTAKVISLSSSDKPIVTKNHLNLIPKYSLQNAPELDRLIVPGKEAKTLAADAVNQWKEVGSSLQPEFMHVQATDRFMFDAPLEDLARQEDRLTAIYGTKRLEYRADSLTFEGRPFSVESFGIPLLLVVAAFLTAYAIDRRFLKKNHRYAILNK</sequence>
<dbReference type="Pfam" id="PF01965">
    <property type="entry name" value="DJ-1_PfpI"/>
    <property type="match status" value="1"/>
</dbReference>
<accession>A0ABX7FWI8</accession>
<reference evidence="3 4" key="1">
    <citation type="submission" date="2021-01" db="EMBL/GenBank/DDBJ databases">
        <title>Identification of strong promoters based on the transcriptome of Brevibacillus choshinensis.</title>
        <authorList>
            <person name="Yao D."/>
            <person name="Zhang K."/>
            <person name="Wu J."/>
        </authorList>
    </citation>
    <scope>NUCLEOTIDE SEQUENCE [LARGE SCALE GENOMIC DNA]</scope>
    <source>
        <strain evidence="3 4">HPD31-SP3</strain>
    </source>
</reference>
<name>A0ABX7FWI8_BRECH</name>
<evidence type="ECO:0000259" key="2">
    <source>
        <dbReference type="Pfam" id="PF01965"/>
    </source>
</evidence>
<feature type="transmembrane region" description="Helical" evidence="1">
    <location>
        <begin position="424"/>
        <end position="441"/>
    </location>
</feature>
<dbReference type="Gene3D" id="3.40.50.880">
    <property type="match status" value="2"/>
</dbReference>
<keyword evidence="1" id="KW-1133">Transmembrane helix</keyword>
<proteinExistence type="predicted"/>
<dbReference type="InterPro" id="IPR002818">
    <property type="entry name" value="DJ-1/PfpI"/>
</dbReference>
<keyword evidence="1" id="KW-0472">Membrane</keyword>
<evidence type="ECO:0000313" key="4">
    <source>
        <dbReference type="Proteomes" id="UP000596248"/>
    </source>
</evidence>
<evidence type="ECO:0000313" key="3">
    <source>
        <dbReference type="EMBL" id="QRG70268.1"/>
    </source>
</evidence>
<protein>
    <submittedName>
        <fullName evidence="3">DJ-1/PfpI family protein</fullName>
    </submittedName>
</protein>
<feature type="domain" description="DJ-1/PfpI" evidence="2">
    <location>
        <begin position="62"/>
        <end position="226"/>
    </location>
</feature>
<dbReference type="InterPro" id="IPR029062">
    <property type="entry name" value="Class_I_gatase-like"/>
</dbReference>
<organism evidence="3 4">
    <name type="scientific">Brevibacillus choshinensis</name>
    <dbReference type="NCBI Taxonomy" id="54911"/>
    <lineage>
        <taxon>Bacteria</taxon>
        <taxon>Bacillati</taxon>
        <taxon>Bacillota</taxon>
        <taxon>Bacilli</taxon>
        <taxon>Bacillales</taxon>
        <taxon>Paenibacillaceae</taxon>
        <taxon>Brevibacillus</taxon>
    </lineage>
</organism>
<dbReference type="SUPFAM" id="SSF52317">
    <property type="entry name" value="Class I glutamine amidotransferase-like"/>
    <property type="match status" value="2"/>
</dbReference>
<keyword evidence="4" id="KW-1185">Reference proteome</keyword>
<dbReference type="PANTHER" id="PTHR43130">
    <property type="entry name" value="ARAC-FAMILY TRANSCRIPTIONAL REGULATOR"/>
    <property type="match status" value="1"/>
</dbReference>
<evidence type="ECO:0000256" key="1">
    <source>
        <dbReference type="SAM" id="Phobius"/>
    </source>
</evidence>
<dbReference type="EMBL" id="CP069127">
    <property type="protein sequence ID" value="QRG70268.1"/>
    <property type="molecule type" value="Genomic_DNA"/>
</dbReference>
<dbReference type="RefSeq" id="WP_203357242.1">
    <property type="nucleotide sequence ID" value="NZ_CP069127.1"/>
</dbReference>
<keyword evidence="1" id="KW-0812">Transmembrane</keyword>
<dbReference type="Proteomes" id="UP000596248">
    <property type="component" value="Chromosome"/>
</dbReference>